<dbReference type="InterPro" id="IPR008805">
    <property type="entry name" value="RIB43A"/>
</dbReference>
<evidence type="ECO:0000256" key="6">
    <source>
        <dbReference type="ARBA" id="ARBA00023069"/>
    </source>
</evidence>
<feature type="region of interest" description="Disordered" evidence="11">
    <location>
        <begin position="123"/>
        <end position="153"/>
    </location>
</feature>
<keyword evidence="7" id="KW-0206">Cytoskeleton</keyword>
<dbReference type="STRING" id="610380.E2BJH4"/>
<feature type="coiled-coil region" evidence="10">
    <location>
        <begin position="45"/>
        <end position="111"/>
    </location>
</feature>
<dbReference type="FunCoup" id="E2BJH4">
    <property type="interactions" value="1"/>
</dbReference>
<evidence type="ECO:0000256" key="2">
    <source>
        <dbReference type="ARBA" id="ARBA00006875"/>
    </source>
</evidence>
<comment type="subunit">
    <text evidence="9">Microtubule inner protein component of sperm flagellar doublet microtubules.</text>
</comment>
<gene>
    <name evidence="12" type="ORF">EAI_11168</name>
</gene>
<accession>E2BJH4</accession>
<evidence type="ECO:0000256" key="7">
    <source>
        <dbReference type="ARBA" id="ARBA00023212"/>
    </source>
</evidence>
<evidence type="ECO:0000256" key="10">
    <source>
        <dbReference type="SAM" id="Coils"/>
    </source>
</evidence>
<keyword evidence="5 10" id="KW-0175">Coiled coil</keyword>
<keyword evidence="13" id="KW-1185">Reference proteome</keyword>
<dbReference type="KEGG" id="hst:105183504"/>
<dbReference type="EMBL" id="GL448571">
    <property type="protein sequence ID" value="EFN84131.1"/>
    <property type="molecule type" value="Genomic_DNA"/>
</dbReference>
<name>E2BJH4_HARSA</name>
<dbReference type="Pfam" id="PF05914">
    <property type="entry name" value="RIB43A"/>
    <property type="match status" value="1"/>
</dbReference>
<reference evidence="12 13" key="1">
    <citation type="journal article" date="2010" name="Science">
        <title>Genomic comparison of the ants Camponotus floridanus and Harpegnathos saltator.</title>
        <authorList>
            <person name="Bonasio R."/>
            <person name="Zhang G."/>
            <person name="Ye C."/>
            <person name="Mutti N.S."/>
            <person name="Fang X."/>
            <person name="Qin N."/>
            <person name="Donahue G."/>
            <person name="Yang P."/>
            <person name="Li Q."/>
            <person name="Li C."/>
            <person name="Zhang P."/>
            <person name="Huang Z."/>
            <person name="Berger S.L."/>
            <person name="Reinberg D."/>
            <person name="Wang J."/>
            <person name="Liebig J."/>
        </authorList>
    </citation>
    <scope>NUCLEOTIDE SEQUENCE [LARGE SCALE GENOMIC DNA]</scope>
    <source>
        <strain evidence="12 13">R22 G/1</strain>
    </source>
</reference>
<sequence length="382" mass="45824">MLKFQLHATPEDLKIAASIERKRRLEEARKQRIFDPRVRKIGIDKAFLDKQVEEKRRQRECEQAEECQLNEALVHSSQLAAHLERQREEERRRIREGIESFRREHQRAEDRRDYDLYDPEALKKSLPPRADDDDPSLGLASAQKFEGEDPNLQERLKAQKRQMRWWIRRQKEEREAVEKVQREIEEAYQEVVLSRDKRAATLARMEEECRRRLNEATAKFNCALATERQQRRQCEAIQEEEDNKAEIYNHVTGDFLTEAREQAESTRGPQRPLASRYKGMTEDELKVFRDAQLEQMKELERIKQGEKRTDEEWDRLMTSHLQVAYSHARELDQRKSELNKKIAEENLQLAERQKSHQDYLNRVLYKNMPTADFYEQFNKSTR</sequence>
<dbReference type="PANTHER" id="PTHR14517:SF6">
    <property type="entry name" value="RE41410P"/>
    <property type="match status" value="1"/>
</dbReference>
<feature type="coiled-coil region" evidence="10">
    <location>
        <begin position="289"/>
        <end position="355"/>
    </location>
</feature>
<evidence type="ECO:0000256" key="8">
    <source>
        <dbReference type="ARBA" id="ARBA00023273"/>
    </source>
</evidence>
<dbReference type="PhylomeDB" id="E2BJH4"/>
<protein>
    <submittedName>
        <fullName evidence="12">RIB43A-like with coiled-coils protein 2</fullName>
    </submittedName>
</protein>
<evidence type="ECO:0000313" key="13">
    <source>
        <dbReference type="Proteomes" id="UP000008237"/>
    </source>
</evidence>
<dbReference type="OrthoDB" id="429119at2759"/>
<proteinExistence type="inferred from homology"/>
<comment type="subcellular location">
    <subcellularLocation>
        <location evidence="1">Cytoplasm</location>
        <location evidence="1">Cytoskeleton</location>
        <location evidence="1">Flagellum axoneme</location>
    </subcellularLocation>
</comment>
<keyword evidence="4" id="KW-0282">Flagellum</keyword>
<dbReference type="AlphaFoldDB" id="E2BJH4"/>
<organism evidence="13">
    <name type="scientific">Harpegnathos saltator</name>
    <name type="common">Jerdon's jumping ant</name>
    <dbReference type="NCBI Taxonomy" id="610380"/>
    <lineage>
        <taxon>Eukaryota</taxon>
        <taxon>Metazoa</taxon>
        <taxon>Ecdysozoa</taxon>
        <taxon>Arthropoda</taxon>
        <taxon>Hexapoda</taxon>
        <taxon>Insecta</taxon>
        <taxon>Pterygota</taxon>
        <taxon>Neoptera</taxon>
        <taxon>Endopterygota</taxon>
        <taxon>Hymenoptera</taxon>
        <taxon>Apocrita</taxon>
        <taxon>Aculeata</taxon>
        <taxon>Formicoidea</taxon>
        <taxon>Formicidae</taxon>
        <taxon>Ponerinae</taxon>
        <taxon>Ponerini</taxon>
        <taxon>Harpegnathos</taxon>
    </lineage>
</organism>
<keyword evidence="3" id="KW-0963">Cytoplasm</keyword>
<evidence type="ECO:0000256" key="4">
    <source>
        <dbReference type="ARBA" id="ARBA00022846"/>
    </source>
</evidence>
<dbReference type="PANTHER" id="PTHR14517">
    <property type="entry name" value="RIB43A-RELATED"/>
    <property type="match status" value="1"/>
</dbReference>
<dbReference type="OMA" id="DRAVTMK"/>
<feature type="coiled-coil region" evidence="10">
    <location>
        <begin position="167"/>
        <end position="197"/>
    </location>
</feature>
<evidence type="ECO:0000313" key="12">
    <source>
        <dbReference type="EMBL" id="EFN84131.1"/>
    </source>
</evidence>
<keyword evidence="6" id="KW-0969">Cilium</keyword>
<evidence type="ECO:0000256" key="5">
    <source>
        <dbReference type="ARBA" id="ARBA00023054"/>
    </source>
</evidence>
<evidence type="ECO:0000256" key="11">
    <source>
        <dbReference type="SAM" id="MobiDB-lite"/>
    </source>
</evidence>
<keyword evidence="8" id="KW-0966">Cell projection</keyword>
<evidence type="ECO:0000256" key="9">
    <source>
        <dbReference type="ARBA" id="ARBA00046435"/>
    </source>
</evidence>
<dbReference type="InParanoid" id="E2BJH4"/>
<comment type="similarity">
    <text evidence="2">Belongs to the RIB43A family.</text>
</comment>
<evidence type="ECO:0000256" key="3">
    <source>
        <dbReference type="ARBA" id="ARBA00022490"/>
    </source>
</evidence>
<dbReference type="Proteomes" id="UP000008237">
    <property type="component" value="Unassembled WGS sequence"/>
</dbReference>
<evidence type="ECO:0000256" key="1">
    <source>
        <dbReference type="ARBA" id="ARBA00004611"/>
    </source>
</evidence>